<keyword evidence="2" id="KW-1185">Reference proteome</keyword>
<dbReference type="RefSeq" id="WP_228853848.1">
    <property type="nucleotide sequence ID" value="NZ_AP024086.1"/>
</dbReference>
<proteinExistence type="predicted"/>
<dbReference type="EMBL" id="AP024086">
    <property type="protein sequence ID" value="BCL61391.1"/>
    <property type="molecule type" value="Genomic_DNA"/>
</dbReference>
<dbReference type="Proteomes" id="UP000826725">
    <property type="component" value="Chromosome"/>
</dbReference>
<evidence type="ECO:0000313" key="2">
    <source>
        <dbReference type="Proteomes" id="UP000826725"/>
    </source>
</evidence>
<gene>
    <name evidence="1" type="ORF">DGMP_20840</name>
</gene>
<reference evidence="1" key="1">
    <citation type="submission" date="2020-09" db="EMBL/GenBank/DDBJ databases">
        <title>Desulfogranum mesoprofundum gen. nov., sp. nov., a novel mesophilic, sulfate-reducing chemolithoautotroph isolated from a deep-sea hydrothermal vent chimney in the Suiyo Seamount.</title>
        <authorList>
            <person name="Hashimoto Y."/>
            <person name="Nakagawa S."/>
        </authorList>
    </citation>
    <scope>NUCLEOTIDE SEQUENCE</scope>
    <source>
        <strain evidence="1">KT2</strain>
    </source>
</reference>
<accession>A0A8D5FU31</accession>
<dbReference type="AlphaFoldDB" id="A0A8D5FU31"/>
<protein>
    <submittedName>
        <fullName evidence="1">Uncharacterized protein</fullName>
    </submittedName>
</protein>
<evidence type="ECO:0000313" key="1">
    <source>
        <dbReference type="EMBL" id="BCL61391.1"/>
    </source>
</evidence>
<dbReference type="KEGG" id="dbk:DGMP_20840"/>
<organism evidence="1 2">
    <name type="scientific">Desulfomarina profundi</name>
    <dbReference type="NCBI Taxonomy" id="2772557"/>
    <lineage>
        <taxon>Bacteria</taxon>
        <taxon>Pseudomonadati</taxon>
        <taxon>Thermodesulfobacteriota</taxon>
        <taxon>Desulfobulbia</taxon>
        <taxon>Desulfobulbales</taxon>
        <taxon>Desulfobulbaceae</taxon>
        <taxon>Desulfomarina</taxon>
    </lineage>
</organism>
<sequence length="71" mass="7587">MKRTTTILLAGLFFITIVFPGTSFAGSTKCKVISIDGSNVTLDCGDNADNFDEGTKVLVKIKKSRKAIEGC</sequence>
<name>A0A8D5FU31_9BACT</name>